<evidence type="ECO:0000256" key="6">
    <source>
        <dbReference type="ARBA" id="ARBA00022946"/>
    </source>
</evidence>
<evidence type="ECO:0000256" key="9">
    <source>
        <dbReference type="RuleBase" id="RU003423"/>
    </source>
</evidence>
<feature type="domain" description="Lipoyl-binding" evidence="11">
    <location>
        <begin position="16"/>
        <end position="91"/>
    </location>
</feature>
<dbReference type="GO" id="GO:0005759">
    <property type="term" value="C:mitochondrial matrix"/>
    <property type="evidence" value="ECO:0007669"/>
    <property type="project" value="UniProtKB-SubCell"/>
</dbReference>
<evidence type="ECO:0000256" key="8">
    <source>
        <dbReference type="ARBA" id="ARBA00023315"/>
    </source>
</evidence>
<dbReference type="InterPro" id="IPR036625">
    <property type="entry name" value="E3-bd_dom_sf"/>
</dbReference>
<dbReference type="InterPro" id="IPR000089">
    <property type="entry name" value="Biotin_lipoyl"/>
</dbReference>
<reference evidence="12 13" key="1">
    <citation type="journal article" date="2015" name="Fungal Genet. Biol.">
        <title>Evolution of novel wood decay mechanisms in Agaricales revealed by the genome sequences of Fistulina hepatica and Cylindrobasidium torrendii.</title>
        <authorList>
            <person name="Floudas D."/>
            <person name="Held B.W."/>
            <person name="Riley R."/>
            <person name="Nagy L.G."/>
            <person name="Koehler G."/>
            <person name="Ransdell A.S."/>
            <person name="Younus H."/>
            <person name="Chow J."/>
            <person name="Chiniquy J."/>
            <person name="Lipzen A."/>
            <person name="Tritt A."/>
            <person name="Sun H."/>
            <person name="Haridas S."/>
            <person name="LaButti K."/>
            <person name="Ohm R.A."/>
            <person name="Kues U."/>
            <person name="Blanchette R.A."/>
            <person name="Grigoriev I.V."/>
            <person name="Minto R.E."/>
            <person name="Hibbett D.S."/>
        </authorList>
    </citation>
    <scope>NUCLEOTIDE SEQUENCE [LARGE SCALE GENOMIC DNA]</scope>
    <source>
        <strain evidence="12 13">ATCC 64428</strain>
    </source>
</reference>
<dbReference type="GO" id="GO:0045333">
    <property type="term" value="P:cellular respiration"/>
    <property type="evidence" value="ECO:0007669"/>
    <property type="project" value="UniProtKB-ARBA"/>
</dbReference>
<evidence type="ECO:0000256" key="3">
    <source>
        <dbReference type="ARBA" id="ARBA00007317"/>
    </source>
</evidence>
<dbReference type="PROSITE" id="PS50968">
    <property type="entry name" value="BIOTINYL_LIPOYL"/>
    <property type="match status" value="1"/>
</dbReference>
<proteinExistence type="inferred from homology"/>
<dbReference type="PANTHER" id="PTHR43178:SF5">
    <property type="entry name" value="LIPOAMIDE ACYLTRANSFERASE COMPONENT OF BRANCHED-CHAIN ALPHA-KETO ACID DEHYDROGENASE COMPLEX, MITOCHONDRIAL"/>
    <property type="match status" value="1"/>
</dbReference>
<accession>A0A0D7A6G7</accession>
<protein>
    <recommendedName>
        <fullName evidence="9">Dihydrolipoamide acetyltransferase component of pyruvate dehydrogenase complex</fullName>
        <ecNumber evidence="9">2.3.1.-</ecNumber>
    </recommendedName>
</protein>
<evidence type="ECO:0000256" key="7">
    <source>
        <dbReference type="ARBA" id="ARBA00023128"/>
    </source>
</evidence>
<dbReference type="InterPro" id="IPR004167">
    <property type="entry name" value="PSBD"/>
</dbReference>
<dbReference type="SUPFAM" id="SSF47005">
    <property type="entry name" value="Peripheral subunit-binding domain of 2-oxo acid dehydrogenase complex"/>
    <property type="match status" value="1"/>
</dbReference>
<keyword evidence="4 9" id="KW-0808">Transferase</keyword>
<dbReference type="GO" id="GO:0031405">
    <property type="term" value="F:lipoic acid binding"/>
    <property type="evidence" value="ECO:0007669"/>
    <property type="project" value="TreeGrafter"/>
</dbReference>
<dbReference type="AlphaFoldDB" id="A0A0D7A6G7"/>
<dbReference type="Gene3D" id="2.40.50.100">
    <property type="match status" value="1"/>
</dbReference>
<dbReference type="Gene3D" id="3.30.559.10">
    <property type="entry name" value="Chloramphenicol acetyltransferase-like domain"/>
    <property type="match status" value="1"/>
</dbReference>
<dbReference type="EC" id="2.3.1.-" evidence="9"/>
<dbReference type="InterPro" id="IPR011053">
    <property type="entry name" value="Single_hybrid_motif"/>
</dbReference>
<comment type="similarity">
    <text evidence="3 9">Belongs to the 2-oxoacid dehydrogenase family.</text>
</comment>
<feature type="non-terminal residue" evidence="12">
    <location>
        <position position="480"/>
    </location>
</feature>
<dbReference type="SUPFAM" id="SSF51230">
    <property type="entry name" value="Single hybrid motif"/>
    <property type="match status" value="1"/>
</dbReference>
<comment type="cofactor">
    <cofactor evidence="1 9">
        <name>(R)-lipoate</name>
        <dbReference type="ChEBI" id="CHEBI:83088"/>
    </cofactor>
</comment>
<feature type="region of interest" description="Disordered" evidence="10">
    <location>
        <begin position="122"/>
        <end position="142"/>
    </location>
</feature>
<dbReference type="CDD" id="cd06849">
    <property type="entry name" value="lipoyl_domain"/>
    <property type="match status" value="1"/>
</dbReference>
<evidence type="ECO:0000313" key="12">
    <source>
        <dbReference type="EMBL" id="KIY45974.1"/>
    </source>
</evidence>
<comment type="subcellular location">
    <subcellularLocation>
        <location evidence="2">Mitochondrion matrix</location>
    </subcellularLocation>
</comment>
<keyword evidence="7" id="KW-0496">Mitochondrion</keyword>
<evidence type="ECO:0000313" key="13">
    <source>
        <dbReference type="Proteomes" id="UP000054144"/>
    </source>
</evidence>
<keyword evidence="8 9" id="KW-0012">Acyltransferase</keyword>
<dbReference type="Proteomes" id="UP000054144">
    <property type="component" value="Unassembled WGS sequence"/>
</dbReference>
<evidence type="ECO:0000256" key="4">
    <source>
        <dbReference type="ARBA" id="ARBA00022679"/>
    </source>
</evidence>
<name>A0A0D7A6G7_9AGAR</name>
<organism evidence="12 13">
    <name type="scientific">Fistulina hepatica ATCC 64428</name>
    <dbReference type="NCBI Taxonomy" id="1128425"/>
    <lineage>
        <taxon>Eukaryota</taxon>
        <taxon>Fungi</taxon>
        <taxon>Dikarya</taxon>
        <taxon>Basidiomycota</taxon>
        <taxon>Agaricomycotina</taxon>
        <taxon>Agaricomycetes</taxon>
        <taxon>Agaricomycetidae</taxon>
        <taxon>Agaricales</taxon>
        <taxon>Fistulinaceae</taxon>
        <taxon>Fistulina</taxon>
    </lineage>
</organism>
<dbReference type="PANTHER" id="PTHR43178">
    <property type="entry name" value="DIHYDROLIPOAMIDE ACETYLTRANSFERASE COMPONENT OF PYRUVATE DEHYDROGENASE COMPLEX"/>
    <property type="match status" value="1"/>
</dbReference>
<dbReference type="GO" id="GO:0016407">
    <property type="term" value="F:acetyltransferase activity"/>
    <property type="evidence" value="ECO:0007669"/>
    <property type="project" value="TreeGrafter"/>
</dbReference>
<evidence type="ECO:0000256" key="5">
    <source>
        <dbReference type="ARBA" id="ARBA00022823"/>
    </source>
</evidence>
<evidence type="ECO:0000256" key="10">
    <source>
        <dbReference type="SAM" id="MobiDB-lite"/>
    </source>
</evidence>
<keyword evidence="5 9" id="KW-0450">Lipoyl</keyword>
<keyword evidence="6" id="KW-0809">Transit peptide</keyword>
<dbReference type="Pfam" id="PF02817">
    <property type="entry name" value="E3_binding"/>
    <property type="match status" value="1"/>
</dbReference>
<dbReference type="FunFam" id="2.40.50.100:FF:000013">
    <property type="entry name" value="Dihydrolipoamide acetyltransferase component of pyruvate dehydrogenase complex"/>
    <property type="match status" value="1"/>
</dbReference>
<gene>
    <name evidence="12" type="ORF">FISHEDRAFT_24696</name>
</gene>
<dbReference type="EMBL" id="KN882045">
    <property type="protein sequence ID" value="KIY45974.1"/>
    <property type="molecule type" value="Genomic_DNA"/>
</dbReference>
<dbReference type="Pfam" id="PF00198">
    <property type="entry name" value="2-oxoacid_dh"/>
    <property type="match status" value="1"/>
</dbReference>
<dbReference type="Pfam" id="PF00364">
    <property type="entry name" value="Biotin_lipoyl"/>
    <property type="match status" value="1"/>
</dbReference>
<feature type="non-terminal residue" evidence="12">
    <location>
        <position position="1"/>
    </location>
</feature>
<dbReference type="OrthoDB" id="15567at2759"/>
<dbReference type="InterPro" id="IPR023213">
    <property type="entry name" value="CAT-like_dom_sf"/>
</dbReference>
<keyword evidence="13" id="KW-1185">Reference proteome</keyword>
<dbReference type="InterPro" id="IPR050743">
    <property type="entry name" value="2-oxoacid_DH_E2_comp"/>
</dbReference>
<dbReference type="InterPro" id="IPR001078">
    <property type="entry name" value="2-oxoacid_DH_actylTfrase"/>
</dbReference>
<evidence type="ECO:0000259" key="11">
    <source>
        <dbReference type="PROSITE" id="PS50968"/>
    </source>
</evidence>
<evidence type="ECO:0000256" key="2">
    <source>
        <dbReference type="ARBA" id="ARBA00004305"/>
    </source>
</evidence>
<dbReference type="Gene3D" id="4.10.320.10">
    <property type="entry name" value="E3-binding domain"/>
    <property type="match status" value="1"/>
</dbReference>
<evidence type="ECO:0000256" key="1">
    <source>
        <dbReference type="ARBA" id="ARBA00001938"/>
    </source>
</evidence>
<dbReference type="SUPFAM" id="SSF52777">
    <property type="entry name" value="CoA-dependent acyltransferases"/>
    <property type="match status" value="1"/>
</dbReference>
<sequence length="480" mass="52352">IFASIHTTSVLWGKRTHTFNLADIGEGITECEIIKWHVSPKSSVDQFDLLCEVQSDKATVEITSPFDGVVTSLLVPEGKIAKVGSGLCTIEVESDSDEASDSVPEPSTIAGSGEHAQAINATAETGGGSSPTFSQRKRHPMDPEYSPVVDVLAMPSVRHFARRKGVDINDLAPGSGKGGRIEMIDVGRALEKRSSMSFGSKVEPQTIEEDIIVEFGRTRHEMWKAMTKSLTIPHFGYSTSLDVTRLNELLPVFNENIPPNLRMSEDEPRAVSNLSIPEIPLETVPDHSRYSRLKLLPILIKFLAISMQEWPLFRSSITPGSDETRPSLTVRPHADISVALSTPTGLYTPTLQRVDSQSAYQIAAQLKHIQHLGRQTPCALTPKEMPRRGGTLTVSNIGAIGKGESAAPLLVDGCGIAIVVLGRTKWTWDVDSDAVGRRRLVVPVSWAADHRVVEGAELAAFVECWRGYVEHPERLICSAV</sequence>